<evidence type="ECO:0000313" key="4">
    <source>
        <dbReference type="EMBL" id="WDM44138.1"/>
    </source>
</evidence>
<dbReference type="PROSITE" id="PS00101">
    <property type="entry name" value="HEXAPEP_TRANSFERASES"/>
    <property type="match status" value="1"/>
</dbReference>
<dbReference type="CDD" id="cd03360">
    <property type="entry name" value="LbH_AT_putative"/>
    <property type="match status" value="1"/>
</dbReference>
<dbReference type="NCBIfam" id="TIGR03570">
    <property type="entry name" value="NeuD_NnaD"/>
    <property type="match status" value="1"/>
</dbReference>
<dbReference type="InterPro" id="IPR011004">
    <property type="entry name" value="Trimer_LpxA-like_sf"/>
</dbReference>
<evidence type="ECO:0000259" key="3">
    <source>
        <dbReference type="Pfam" id="PF17836"/>
    </source>
</evidence>
<feature type="domain" description="PglD N-terminal" evidence="3">
    <location>
        <begin position="4"/>
        <end position="90"/>
    </location>
</feature>
<dbReference type="InterPro" id="IPR041561">
    <property type="entry name" value="PglD_N"/>
</dbReference>
<dbReference type="InterPro" id="IPR020019">
    <property type="entry name" value="AcTrfase_PglD-like"/>
</dbReference>
<dbReference type="InterPro" id="IPR050179">
    <property type="entry name" value="Trans_hexapeptide_repeat"/>
</dbReference>
<evidence type="ECO:0000256" key="2">
    <source>
        <dbReference type="ARBA" id="ARBA00022737"/>
    </source>
</evidence>
<name>A0ABY7XVS0_MICLT</name>
<dbReference type="Pfam" id="PF17836">
    <property type="entry name" value="PglD_N"/>
    <property type="match status" value="1"/>
</dbReference>
<dbReference type="Gene3D" id="2.160.10.10">
    <property type="entry name" value="Hexapeptide repeat proteins"/>
    <property type="match status" value="1"/>
</dbReference>
<evidence type="ECO:0000256" key="1">
    <source>
        <dbReference type="ARBA" id="ARBA00022679"/>
    </source>
</evidence>
<keyword evidence="5" id="KW-1185">Reference proteome</keyword>
<dbReference type="EMBL" id="CP078075">
    <property type="protein sequence ID" value="WDM44138.1"/>
    <property type="molecule type" value="Genomic_DNA"/>
</dbReference>
<dbReference type="PANTHER" id="PTHR43300">
    <property type="entry name" value="ACETYLTRANSFERASE"/>
    <property type="match status" value="1"/>
</dbReference>
<proteinExistence type="predicted"/>
<protein>
    <submittedName>
        <fullName evidence="4">NeuD/PglB/VioB family sugar acetyltransferase</fullName>
    </submittedName>
</protein>
<dbReference type="Gene3D" id="3.40.50.20">
    <property type="match status" value="1"/>
</dbReference>
<dbReference type="SUPFAM" id="SSF51161">
    <property type="entry name" value="Trimeric LpxA-like enzymes"/>
    <property type="match status" value="1"/>
</dbReference>
<keyword evidence="2" id="KW-0677">Repeat</keyword>
<sequence length="221" mass="22208">MAERIVIVGAGGFGRETLDVVEAMIAAGEPLQLLGVVDSGPRPVDLGRLAERGIVYLGTEEEWLPTAAGDERFVVAIGSPSVREAVARRLSNAGLRATTFIHPRAVIGSRARIGDGVVITSGVQVSTNVSIGDHVHLNPASILGHDATLADFVSVNPGAIVSGNVIVESGVLLGAGSVVLAGLTVGAGATVGAAACVTKDVAGGTTVVGVPARLLEDRATP</sequence>
<keyword evidence="1" id="KW-0808">Transferase</keyword>
<reference evidence="4 5" key="1">
    <citation type="submission" date="2021-06" db="EMBL/GenBank/DDBJ databases">
        <title>Genome-based taxonomic framework of Microbacterium strains isolated from marine environment, the description of four new species and reclassification of four preexisting species.</title>
        <authorList>
            <person name="Lee S.D."/>
            <person name="Kim S.-M."/>
            <person name="Byeon Y.-S."/>
            <person name="Yang H.L."/>
            <person name="Kim I.S."/>
        </authorList>
    </citation>
    <scope>NUCLEOTIDE SEQUENCE [LARGE SCALE GENOMIC DNA]</scope>
    <source>
        <strain evidence="4 5">KACC 14465</strain>
    </source>
</reference>
<accession>A0ABY7XVS0</accession>
<dbReference type="InterPro" id="IPR018357">
    <property type="entry name" value="Hexapep_transf_CS"/>
</dbReference>
<dbReference type="Proteomes" id="UP001215097">
    <property type="component" value="Chromosome"/>
</dbReference>
<organism evidence="4 5">
    <name type="scientific">Microbacterium luteolum</name>
    <name type="common">Aureobacterium luteolum</name>
    <dbReference type="NCBI Taxonomy" id="69367"/>
    <lineage>
        <taxon>Bacteria</taxon>
        <taxon>Bacillati</taxon>
        <taxon>Actinomycetota</taxon>
        <taxon>Actinomycetes</taxon>
        <taxon>Micrococcales</taxon>
        <taxon>Microbacteriaceae</taxon>
        <taxon>Microbacterium</taxon>
    </lineage>
</organism>
<dbReference type="RefSeq" id="WP_282214271.1">
    <property type="nucleotide sequence ID" value="NZ_BAAAUN010000001.1"/>
</dbReference>
<dbReference type="PANTHER" id="PTHR43300:SF7">
    <property type="entry name" value="UDP-N-ACETYLBACILLOSAMINE N-ACETYLTRANSFERASE"/>
    <property type="match status" value="1"/>
</dbReference>
<evidence type="ECO:0000313" key="5">
    <source>
        <dbReference type="Proteomes" id="UP001215097"/>
    </source>
</evidence>
<gene>
    <name evidence="4" type="ORF">KV395_13165</name>
</gene>